<sequence>MVACSAAMWPVVGLAVSVVGGNHDRVFMHTLSFVEKSPTLIDLEELADGVQACLSYFLAFYTKYMLFILIVASIY</sequence>
<gene>
    <name evidence="2" type="ORF">EmuJ_000308600</name>
</gene>
<evidence type="ECO:0000256" key="1">
    <source>
        <dbReference type="SAM" id="Phobius"/>
    </source>
</evidence>
<accession>A0A068XV77</accession>
<dbReference type="Proteomes" id="UP000017246">
    <property type="component" value="Unassembled WGS sequence"/>
</dbReference>
<name>A0A068XV77_ECHMU</name>
<protein>
    <submittedName>
        <fullName evidence="2">Expressed protein</fullName>
    </submittedName>
</protein>
<evidence type="ECO:0000313" key="2">
    <source>
        <dbReference type="EMBL" id="CDS36154.1"/>
    </source>
</evidence>
<feature type="transmembrane region" description="Helical" evidence="1">
    <location>
        <begin position="54"/>
        <end position="74"/>
    </location>
</feature>
<keyword evidence="1" id="KW-0812">Transmembrane</keyword>
<dbReference type="AlphaFoldDB" id="A0A068XV77"/>
<proteinExistence type="predicted"/>
<dbReference type="EMBL" id="LN901921">
    <property type="protein sequence ID" value="CDS36154.1"/>
    <property type="molecule type" value="Genomic_DNA"/>
</dbReference>
<organism evidence="2 3">
    <name type="scientific">Echinococcus multilocularis</name>
    <name type="common">Fox tapeworm</name>
    <dbReference type="NCBI Taxonomy" id="6211"/>
    <lineage>
        <taxon>Eukaryota</taxon>
        <taxon>Metazoa</taxon>
        <taxon>Spiralia</taxon>
        <taxon>Lophotrochozoa</taxon>
        <taxon>Platyhelminthes</taxon>
        <taxon>Cestoda</taxon>
        <taxon>Eucestoda</taxon>
        <taxon>Cyclophyllidea</taxon>
        <taxon>Taeniidae</taxon>
        <taxon>Echinococcus</taxon>
    </lineage>
</organism>
<reference evidence="2" key="1">
    <citation type="journal article" date="2013" name="Nature">
        <title>The genomes of four tapeworm species reveal adaptations to parasitism.</title>
        <authorList>
            <person name="Tsai I.J."/>
            <person name="Zarowiecki M."/>
            <person name="Holroyd N."/>
            <person name="Garciarrubio A."/>
            <person name="Sanchez-Flores A."/>
            <person name="Brooks K.L."/>
            <person name="Tracey A."/>
            <person name="Bobes R.J."/>
            <person name="Fragoso G."/>
            <person name="Sciutto E."/>
            <person name="Aslett M."/>
            <person name="Beasley H."/>
            <person name="Bennett H.M."/>
            <person name="Cai J."/>
            <person name="Camicia F."/>
            <person name="Clark R."/>
            <person name="Cucher M."/>
            <person name="De Silva N."/>
            <person name="Day T.A."/>
            <person name="Deplazes P."/>
            <person name="Estrada K."/>
            <person name="Fernandez C."/>
            <person name="Holland P.W."/>
            <person name="Hou J."/>
            <person name="Hu S."/>
            <person name="Huckvale T."/>
            <person name="Hung S.S."/>
            <person name="Kamenetzky L."/>
            <person name="Keane J.A."/>
            <person name="Kiss F."/>
            <person name="Koziol U."/>
            <person name="Lambert O."/>
            <person name="Liu K."/>
            <person name="Luo X."/>
            <person name="Luo Y."/>
            <person name="Macchiaroli N."/>
            <person name="Nichol S."/>
            <person name="Paps J."/>
            <person name="Parkinson J."/>
            <person name="Pouchkina-Stantcheva N."/>
            <person name="Riddiford N."/>
            <person name="Rosenzvit M."/>
            <person name="Salinas G."/>
            <person name="Wasmuth J.D."/>
            <person name="Zamanian M."/>
            <person name="Zheng Y."/>
            <person name="Cai X."/>
            <person name="Soberon X."/>
            <person name="Olson P.D."/>
            <person name="Laclette J.P."/>
            <person name="Brehm K."/>
            <person name="Berriman M."/>
            <person name="Garciarrubio A."/>
            <person name="Bobes R.J."/>
            <person name="Fragoso G."/>
            <person name="Sanchez-Flores A."/>
            <person name="Estrada K."/>
            <person name="Cevallos M.A."/>
            <person name="Morett E."/>
            <person name="Gonzalez V."/>
            <person name="Portillo T."/>
            <person name="Ochoa-Leyva A."/>
            <person name="Jose M.V."/>
            <person name="Sciutto E."/>
            <person name="Landa A."/>
            <person name="Jimenez L."/>
            <person name="Valdes V."/>
            <person name="Carrero J.C."/>
            <person name="Larralde C."/>
            <person name="Morales-Montor J."/>
            <person name="Limon-Lason J."/>
            <person name="Soberon X."/>
            <person name="Laclette J.P."/>
        </authorList>
    </citation>
    <scope>NUCLEOTIDE SEQUENCE [LARGE SCALE GENOMIC DNA]</scope>
</reference>
<reference evidence="2" key="2">
    <citation type="submission" date="2015-11" db="EMBL/GenBank/DDBJ databases">
        <authorList>
            <person name="Zhang Y."/>
            <person name="Guo Z."/>
        </authorList>
    </citation>
    <scope>NUCLEOTIDE SEQUENCE</scope>
</reference>
<keyword evidence="1" id="KW-1133">Transmembrane helix</keyword>
<keyword evidence="1" id="KW-0472">Membrane</keyword>
<evidence type="ECO:0000313" key="3">
    <source>
        <dbReference type="Proteomes" id="UP000017246"/>
    </source>
</evidence>
<keyword evidence="3" id="KW-1185">Reference proteome</keyword>